<proteinExistence type="predicted"/>
<sequence length="164" mass="18952">MEIKSEGLKGCESKNKSPKTRGIEKYSTTPIPKRIRTALKGDTGLNNSEVKIHNPFLEGISDLHDKHLYHSDRQNVCQILYLLFSFKKRHLPINNEEVNNKSNITEKEPYENLNLITGKMKRNKPRSFYTSNIEIYALNGLQKQKKDLLYVKLQDSIENGNMSD</sequence>
<accession>A0A564Y7H2</accession>
<feature type="non-terminal residue" evidence="2">
    <location>
        <position position="164"/>
    </location>
</feature>
<feature type="region of interest" description="Disordered" evidence="1">
    <location>
        <begin position="1"/>
        <end position="29"/>
    </location>
</feature>
<keyword evidence="3" id="KW-1185">Reference proteome</keyword>
<dbReference type="AlphaFoldDB" id="A0A564Y7H2"/>
<gene>
    <name evidence="2" type="ORF">WMSIL1_LOCUS3758</name>
</gene>
<name>A0A564Y7H2_HYMDI</name>
<evidence type="ECO:0000256" key="1">
    <source>
        <dbReference type="SAM" id="MobiDB-lite"/>
    </source>
</evidence>
<protein>
    <submittedName>
        <fullName evidence="2">Uncharacterized protein</fullName>
    </submittedName>
</protein>
<evidence type="ECO:0000313" key="3">
    <source>
        <dbReference type="Proteomes" id="UP000321570"/>
    </source>
</evidence>
<reference evidence="2 3" key="1">
    <citation type="submission" date="2019-07" db="EMBL/GenBank/DDBJ databases">
        <authorList>
            <person name="Jastrzebski P J."/>
            <person name="Paukszto L."/>
            <person name="Jastrzebski P J."/>
        </authorList>
    </citation>
    <scope>NUCLEOTIDE SEQUENCE [LARGE SCALE GENOMIC DNA]</scope>
    <source>
        <strain evidence="2 3">WMS-il1</strain>
    </source>
</reference>
<organism evidence="2 3">
    <name type="scientific">Hymenolepis diminuta</name>
    <name type="common">Rat tapeworm</name>
    <dbReference type="NCBI Taxonomy" id="6216"/>
    <lineage>
        <taxon>Eukaryota</taxon>
        <taxon>Metazoa</taxon>
        <taxon>Spiralia</taxon>
        <taxon>Lophotrochozoa</taxon>
        <taxon>Platyhelminthes</taxon>
        <taxon>Cestoda</taxon>
        <taxon>Eucestoda</taxon>
        <taxon>Cyclophyllidea</taxon>
        <taxon>Hymenolepididae</taxon>
        <taxon>Hymenolepis</taxon>
    </lineage>
</organism>
<feature type="compositionally biased region" description="Basic and acidic residues" evidence="1">
    <location>
        <begin position="1"/>
        <end position="15"/>
    </location>
</feature>
<dbReference type="Proteomes" id="UP000321570">
    <property type="component" value="Unassembled WGS sequence"/>
</dbReference>
<dbReference type="EMBL" id="CABIJS010000111">
    <property type="protein sequence ID" value="VUZ43096.1"/>
    <property type="molecule type" value="Genomic_DNA"/>
</dbReference>
<evidence type="ECO:0000313" key="2">
    <source>
        <dbReference type="EMBL" id="VUZ43096.1"/>
    </source>
</evidence>